<dbReference type="eggNOG" id="COG0673">
    <property type="taxonomic scope" value="Bacteria"/>
</dbReference>
<dbReference type="STRING" id="880072.Desac_1641"/>
<dbReference type="PANTHER" id="PTHR43350">
    <property type="entry name" value="NAD-DEPENDENT ALCOHOL DEHYDROGENASE"/>
    <property type="match status" value="1"/>
</dbReference>
<evidence type="ECO:0000256" key="4">
    <source>
        <dbReference type="ARBA" id="ARBA00022833"/>
    </source>
</evidence>
<dbReference type="RefSeq" id="WP_013706599.1">
    <property type="nucleotide sequence ID" value="NC_015388.1"/>
</dbReference>
<dbReference type="GO" id="GO:0046872">
    <property type="term" value="F:metal ion binding"/>
    <property type="evidence" value="ECO:0007669"/>
    <property type="project" value="UniProtKB-KW"/>
</dbReference>
<comment type="similarity">
    <text evidence="2">Belongs to the zinc-containing alcohol dehydrogenase family.</text>
</comment>
<dbReference type="KEGG" id="dao:Desac_1641"/>
<keyword evidence="5" id="KW-0560">Oxidoreductase</keyword>
<evidence type="ECO:0000313" key="7">
    <source>
        <dbReference type="EMBL" id="AEB09489.1"/>
    </source>
</evidence>
<dbReference type="SMART" id="SM00829">
    <property type="entry name" value="PKS_ER"/>
    <property type="match status" value="1"/>
</dbReference>
<dbReference type="SUPFAM" id="SSF55347">
    <property type="entry name" value="Glyceraldehyde-3-phosphate dehydrogenase-like, C-terminal domain"/>
    <property type="match status" value="1"/>
</dbReference>
<dbReference type="Gene3D" id="3.40.50.720">
    <property type="entry name" value="NAD(P)-binding Rossmann-like Domain"/>
    <property type="match status" value="2"/>
</dbReference>
<accession>F2NJH7</accession>
<dbReference type="AlphaFoldDB" id="F2NJH7"/>
<dbReference type="Pfam" id="PF08240">
    <property type="entry name" value="ADH_N"/>
    <property type="match status" value="1"/>
</dbReference>
<dbReference type="SUPFAM" id="SSF50129">
    <property type="entry name" value="GroES-like"/>
    <property type="match status" value="1"/>
</dbReference>
<keyword evidence="4" id="KW-0862">Zinc</keyword>
<keyword evidence="3" id="KW-0479">Metal-binding</keyword>
<dbReference type="GO" id="GO:0016491">
    <property type="term" value="F:oxidoreductase activity"/>
    <property type="evidence" value="ECO:0007669"/>
    <property type="project" value="UniProtKB-KW"/>
</dbReference>
<organism evidence="7 8">
    <name type="scientific">Desulfobacca acetoxidans (strain ATCC 700848 / DSM 11109 / ASRB2)</name>
    <dbReference type="NCBI Taxonomy" id="880072"/>
    <lineage>
        <taxon>Bacteria</taxon>
        <taxon>Pseudomonadati</taxon>
        <taxon>Thermodesulfobacteriota</taxon>
        <taxon>Desulfobaccia</taxon>
        <taxon>Desulfobaccales</taxon>
        <taxon>Desulfobaccaceae</taxon>
        <taxon>Desulfobacca</taxon>
    </lineage>
</organism>
<name>F2NJH7_DESAR</name>
<evidence type="ECO:0000256" key="5">
    <source>
        <dbReference type="ARBA" id="ARBA00023002"/>
    </source>
</evidence>
<evidence type="ECO:0000313" key="8">
    <source>
        <dbReference type="Proteomes" id="UP000000483"/>
    </source>
</evidence>
<dbReference type="GO" id="GO:0000166">
    <property type="term" value="F:nucleotide binding"/>
    <property type="evidence" value="ECO:0007669"/>
    <property type="project" value="InterPro"/>
</dbReference>
<keyword evidence="8" id="KW-1185">Reference proteome</keyword>
<dbReference type="InterPro" id="IPR011032">
    <property type="entry name" value="GroES-like_sf"/>
</dbReference>
<evidence type="ECO:0000256" key="1">
    <source>
        <dbReference type="ARBA" id="ARBA00001947"/>
    </source>
</evidence>
<comment type="cofactor">
    <cofactor evidence="1">
        <name>Zn(2+)</name>
        <dbReference type="ChEBI" id="CHEBI:29105"/>
    </cofactor>
</comment>
<feature type="domain" description="Enoyl reductase (ER)" evidence="6">
    <location>
        <begin position="52"/>
        <end position="363"/>
    </location>
</feature>
<dbReference type="InterPro" id="IPR055170">
    <property type="entry name" value="GFO_IDH_MocA-like_dom"/>
</dbReference>
<dbReference type="Pfam" id="PF01408">
    <property type="entry name" value="GFO_IDH_MocA"/>
    <property type="match status" value="1"/>
</dbReference>
<dbReference type="InterPro" id="IPR020843">
    <property type="entry name" value="ER"/>
</dbReference>
<dbReference type="PANTHER" id="PTHR43350:SF19">
    <property type="entry name" value="D-GULOSIDE 3-DEHYDROGENASE"/>
    <property type="match status" value="1"/>
</dbReference>
<dbReference type="InterPro" id="IPR013149">
    <property type="entry name" value="ADH-like_C"/>
</dbReference>
<evidence type="ECO:0000259" key="6">
    <source>
        <dbReference type="SMART" id="SM00829"/>
    </source>
</evidence>
<dbReference type="OrthoDB" id="9782091at2"/>
<reference evidence="8" key="2">
    <citation type="submission" date="2011-03" db="EMBL/GenBank/DDBJ databases">
        <title>The complete genome of Desulfobacca acetoxidans DSM 11109.</title>
        <authorList>
            <consortium name="US DOE Joint Genome Institute (JGI-PGF)"/>
            <person name="Lucas S."/>
            <person name="Copeland A."/>
            <person name="Lapidus A."/>
            <person name="Bruce D."/>
            <person name="Goodwin L."/>
            <person name="Pitluck S."/>
            <person name="Peters L."/>
            <person name="Kyrpides N."/>
            <person name="Mavromatis K."/>
            <person name="Ivanova N."/>
            <person name="Ovchinnikova G."/>
            <person name="Teshima H."/>
            <person name="Detter J.C."/>
            <person name="Han C."/>
            <person name="Land M."/>
            <person name="Hauser L."/>
            <person name="Markowitz V."/>
            <person name="Cheng J.-F."/>
            <person name="Hugenholtz P."/>
            <person name="Woyke T."/>
            <person name="Wu D."/>
            <person name="Spring S."/>
            <person name="Schueler E."/>
            <person name="Brambilla E."/>
            <person name="Klenk H.-P."/>
            <person name="Eisen J.A."/>
        </authorList>
    </citation>
    <scope>NUCLEOTIDE SEQUENCE [LARGE SCALE GENOMIC DNA]</scope>
    <source>
        <strain evidence="8">ATCC 700848 / DSM 11109 / ASRB2</strain>
    </source>
</reference>
<dbReference type="CDD" id="cd08255">
    <property type="entry name" value="2-desacetyl-2-hydroxyethyl_bacteriochlorophyllide_like"/>
    <property type="match status" value="1"/>
</dbReference>
<dbReference type="InterPro" id="IPR013154">
    <property type="entry name" value="ADH-like_N"/>
</dbReference>
<dbReference type="Proteomes" id="UP000000483">
    <property type="component" value="Chromosome"/>
</dbReference>
<sequence>MKQVIQSYKNGKITLEDVPPPAVKAGGLLVHNVASLISAGTEKLMIEMGRKSLVGKARARPDLVRQAWAKAQKEGFVSVFKEAMNRLDEPVPLGYSAAGMVREVGAGVNGYQPGDRVAVMGAGFASHAELLWVPENLCVPIPAGVDFEAAAFGMLGCIALHGVREAGLTLGEKALVIGLGLLGLLTVQLLASQGCRVIGVDLDRRRCDLARELGADLALVPGQENVEEAVANCTGGLGADAVLIVSAGQDNRPILLAEAVARERARLVLVGVADLSLTRKTFWEKELRFSVSRASGPGSLAPLYEAKGFDYPVGYVRWTERRNLSAFLDLIAQGKMKLERLITHRFDINNALQAYDLILKNQEPYIGVLLTYPEPDQPGAVGKPAPVGTPFLSTSFALPSRRSLGLIGGGMFTRNILLPALKKLPGLELARAATTTGVSAHQIAKKYGFAQASTNYREILQDSAIGSVLITTRHNSHAELVLEALAAGKNVFVEKPLCLTEEDLHRIISAYDGARLLMVGFNRRYSPMAMNLKAALANRTTPLVMTFRVNAGYIPLDQWVHDPQVGGGRLLGEVCHFIDFLGYMADSPAVRVCAAAISGVMGRYIPEDNLTLTLNFQDGSLGTILYTAKGSKTFSRERFEVYCEDSVGVIEDFRQIHIIQGGRRQTVRKLSMDMGYANELRAFFLDHWEPAAAARLFSSYANSTQATLKALESLRTRQPVPIS</sequence>
<dbReference type="Gene3D" id="3.30.360.10">
    <property type="entry name" value="Dihydrodipicolinate Reductase, domain 2"/>
    <property type="match status" value="1"/>
</dbReference>
<dbReference type="EMBL" id="CP002629">
    <property type="protein sequence ID" value="AEB09489.1"/>
    <property type="molecule type" value="Genomic_DNA"/>
</dbReference>
<gene>
    <name evidence="7" type="ordered locus">Desac_1641</name>
</gene>
<reference evidence="7 8" key="1">
    <citation type="journal article" date="2011" name="Stand. Genomic Sci.">
        <title>Complete genome sequence of the acetate-degrading sulfate reducer Desulfobacca acetoxidans type strain (ASRB2).</title>
        <authorList>
            <person name="Goker M."/>
            <person name="Teshima H."/>
            <person name="Lapidus A."/>
            <person name="Nolan M."/>
            <person name="Lucas S."/>
            <person name="Hammon N."/>
            <person name="Deshpande S."/>
            <person name="Cheng J.F."/>
            <person name="Tapia R."/>
            <person name="Han C."/>
            <person name="Goodwin L."/>
            <person name="Pitluck S."/>
            <person name="Huntemann M."/>
            <person name="Liolios K."/>
            <person name="Ivanova N."/>
            <person name="Pagani I."/>
            <person name="Mavromatis K."/>
            <person name="Ovchinikova G."/>
            <person name="Pati A."/>
            <person name="Chen A."/>
            <person name="Palaniappan K."/>
            <person name="Land M."/>
            <person name="Hauser L."/>
            <person name="Brambilla E.M."/>
            <person name="Rohde M."/>
            <person name="Spring S."/>
            <person name="Detter J.C."/>
            <person name="Woyke T."/>
            <person name="Bristow J."/>
            <person name="Eisen J.A."/>
            <person name="Markowitz V."/>
            <person name="Hugenholtz P."/>
            <person name="Kyrpides N.C."/>
            <person name="Klenk H.P."/>
        </authorList>
    </citation>
    <scope>NUCLEOTIDE SEQUENCE [LARGE SCALE GENOMIC DNA]</scope>
    <source>
        <strain evidence="8">ATCC 700848 / DSM 11109 / ASRB2</strain>
    </source>
</reference>
<dbReference type="Gene3D" id="3.90.180.10">
    <property type="entry name" value="Medium-chain alcohol dehydrogenases, catalytic domain"/>
    <property type="match status" value="1"/>
</dbReference>
<dbReference type="eggNOG" id="COG1063">
    <property type="taxonomic scope" value="Bacteria"/>
</dbReference>
<protein>
    <submittedName>
        <fullName evidence="7">Oxidoreductase domain protein</fullName>
    </submittedName>
</protein>
<evidence type="ECO:0000256" key="2">
    <source>
        <dbReference type="ARBA" id="ARBA00008072"/>
    </source>
</evidence>
<dbReference type="Pfam" id="PF00107">
    <property type="entry name" value="ADH_zinc_N"/>
    <property type="match status" value="1"/>
</dbReference>
<dbReference type="InterPro" id="IPR036291">
    <property type="entry name" value="NAD(P)-bd_dom_sf"/>
</dbReference>
<dbReference type="InterPro" id="IPR000683">
    <property type="entry name" value="Gfo/Idh/MocA-like_OxRdtase_N"/>
</dbReference>
<dbReference type="HOGENOM" id="CLU_024115_0_0_7"/>
<evidence type="ECO:0000256" key="3">
    <source>
        <dbReference type="ARBA" id="ARBA00022723"/>
    </source>
</evidence>
<proteinExistence type="inferred from homology"/>
<dbReference type="Pfam" id="PF22725">
    <property type="entry name" value="GFO_IDH_MocA_C3"/>
    <property type="match status" value="1"/>
</dbReference>
<dbReference type="SUPFAM" id="SSF51735">
    <property type="entry name" value="NAD(P)-binding Rossmann-fold domains"/>
    <property type="match status" value="2"/>
</dbReference>